<evidence type="ECO:0000256" key="13">
    <source>
        <dbReference type="ARBA" id="ARBA00024867"/>
    </source>
</evidence>
<dbReference type="Gene3D" id="3.40.50.2300">
    <property type="match status" value="1"/>
</dbReference>
<dbReference type="PROSITE" id="PS50110">
    <property type="entry name" value="RESPONSE_REGULATORY"/>
    <property type="match status" value="1"/>
</dbReference>
<dbReference type="CDD" id="cd00082">
    <property type="entry name" value="HisKA"/>
    <property type="match status" value="1"/>
</dbReference>
<feature type="transmembrane region" description="Helical" evidence="15">
    <location>
        <begin position="274"/>
        <end position="294"/>
    </location>
</feature>
<evidence type="ECO:0000256" key="12">
    <source>
        <dbReference type="ARBA" id="ARBA00023136"/>
    </source>
</evidence>
<dbReference type="Pfam" id="PF00072">
    <property type="entry name" value="Response_reg"/>
    <property type="match status" value="1"/>
</dbReference>
<comment type="caution">
    <text evidence="18">The sequence shown here is derived from an EMBL/GenBank/DDBJ whole genome shotgun (WGS) entry which is preliminary data.</text>
</comment>
<keyword evidence="9" id="KW-0418">Kinase</keyword>
<evidence type="ECO:0000259" key="17">
    <source>
        <dbReference type="PROSITE" id="PS50110"/>
    </source>
</evidence>
<evidence type="ECO:0000256" key="9">
    <source>
        <dbReference type="ARBA" id="ARBA00022777"/>
    </source>
</evidence>
<keyword evidence="12 15" id="KW-0472">Membrane</keyword>
<organism evidence="18 19">
    <name type="scientific">Candidatus Ruthenibacterium avium</name>
    <dbReference type="NCBI Taxonomy" id="2838751"/>
    <lineage>
        <taxon>Bacteria</taxon>
        <taxon>Bacillati</taxon>
        <taxon>Bacillota</taxon>
        <taxon>Clostridia</taxon>
        <taxon>Eubacteriales</taxon>
        <taxon>Oscillospiraceae</taxon>
        <taxon>Ruthenibacterium</taxon>
    </lineage>
</organism>
<keyword evidence="10" id="KW-0067">ATP-binding</keyword>
<dbReference type="InterPro" id="IPR011006">
    <property type="entry name" value="CheY-like_superfamily"/>
</dbReference>
<dbReference type="PROSITE" id="PS50109">
    <property type="entry name" value="HIS_KIN"/>
    <property type="match status" value="1"/>
</dbReference>
<keyword evidence="5" id="KW-1003">Cell membrane</keyword>
<evidence type="ECO:0000256" key="6">
    <source>
        <dbReference type="ARBA" id="ARBA00022553"/>
    </source>
</evidence>
<evidence type="ECO:0000256" key="4">
    <source>
        <dbReference type="ARBA" id="ARBA00018672"/>
    </source>
</evidence>
<protein>
    <recommendedName>
        <fullName evidence="4">Stage 0 sporulation protein A homolog</fullName>
        <ecNumber evidence="3">2.7.13.3</ecNumber>
    </recommendedName>
</protein>
<evidence type="ECO:0000256" key="1">
    <source>
        <dbReference type="ARBA" id="ARBA00000085"/>
    </source>
</evidence>
<dbReference type="InterPro" id="IPR005467">
    <property type="entry name" value="His_kinase_dom"/>
</dbReference>
<reference evidence="18" key="2">
    <citation type="submission" date="2021-04" db="EMBL/GenBank/DDBJ databases">
        <authorList>
            <person name="Gilroy R."/>
        </authorList>
    </citation>
    <scope>NUCLEOTIDE SEQUENCE</scope>
    <source>
        <strain evidence="18">ChiBcec8-14828</strain>
    </source>
</reference>
<comment type="subcellular location">
    <subcellularLocation>
        <location evidence="2">Cell membrane</location>
    </subcellularLocation>
</comment>
<evidence type="ECO:0000256" key="10">
    <source>
        <dbReference type="ARBA" id="ARBA00022840"/>
    </source>
</evidence>
<keyword evidence="6 14" id="KW-0597">Phosphoprotein</keyword>
<dbReference type="CDD" id="cd17546">
    <property type="entry name" value="REC_hyHK_CKI1_RcsC-like"/>
    <property type="match status" value="1"/>
</dbReference>
<dbReference type="EMBL" id="DWYA01000040">
    <property type="protein sequence ID" value="HJB39566.1"/>
    <property type="molecule type" value="Genomic_DNA"/>
</dbReference>
<dbReference type="InterPro" id="IPR004358">
    <property type="entry name" value="Sig_transdc_His_kin-like_C"/>
</dbReference>
<feature type="domain" description="Histidine kinase" evidence="16">
    <location>
        <begin position="459"/>
        <end position="676"/>
    </location>
</feature>
<dbReference type="Pfam" id="PF00512">
    <property type="entry name" value="HisKA"/>
    <property type="match status" value="1"/>
</dbReference>
<dbReference type="GO" id="GO:0005524">
    <property type="term" value="F:ATP binding"/>
    <property type="evidence" value="ECO:0007669"/>
    <property type="project" value="UniProtKB-KW"/>
</dbReference>
<evidence type="ECO:0000256" key="11">
    <source>
        <dbReference type="ARBA" id="ARBA00023012"/>
    </source>
</evidence>
<reference evidence="18" key="1">
    <citation type="journal article" date="2021" name="PeerJ">
        <title>Extensive microbial diversity within the chicken gut microbiome revealed by metagenomics and culture.</title>
        <authorList>
            <person name="Gilroy R."/>
            <person name="Ravi A."/>
            <person name="Getino M."/>
            <person name="Pursley I."/>
            <person name="Horton D.L."/>
            <person name="Alikhan N.F."/>
            <person name="Baker D."/>
            <person name="Gharbi K."/>
            <person name="Hall N."/>
            <person name="Watson M."/>
            <person name="Adriaenssens E.M."/>
            <person name="Foster-Nyarko E."/>
            <person name="Jarju S."/>
            <person name="Secka A."/>
            <person name="Antonio M."/>
            <person name="Oren A."/>
            <person name="Chaudhuri R.R."/>
            <person name="La Ragione R."/>
            <person name="Hildebrand F."/>
            <person name="Pallen M.J."/>
        </authorList>
    </citation>
    <scope>NUCLEOTIDE SEQUENCE</scope>
    <source>
        <strain evidence="18">ChiBcec8-14828</strain>
    </source>
</reference>
<dbReference type="GO" id="GO:0005886">
    <property type="term" value="C:plasma membrane"/>
    <property type="evidence" value="ECO:0007669"/>
    <property type="project" value="UniProtKB-SubCell"/>
</dbReference>
<dbReference type="GO" id="GO:0000155">
    <property type="term" value="F:phosphorelay sensor kinase activity"/>
    <property type="evidence" value="ECO:0007669"/>
    <property type="project" value="InterPro"/>
</dbReference>
<dbReference type="SUPFAM" id="SSF55874">
    <property type="entry name" value="ATPase domain of HSP90 chaperone/DNA topoisomerase II/histidine kinase"/>
    <property type="match status" value="1"/>
</dbReference>
<dbReference type="SMART" id="SM00388">
    <property type="entry name" value="HisKA"/>
    <property type="match status" value="1"/>
</dbReference>
<evidence type="ECO:0000256" key="14">
    <source>
        <dbReference type="PROSITE-ProRule" id="PRU00169"/>
    </source>
</evidence>
<dbReference type="Gene3D" id="1.10.287.130">
    <property type="match status" value="1"/>
</dbReference>
<keyword evidence="15" id="KW-0812">Transmembrane</keyword>
<comment type="catalytic activity">
    <reaction evidence="1">
        <text>ATP + protein L-histidine = ADP + protein N-phospho-L-histidine.</text>
        <dbReference type="EC" id="2.7.13.3"/>
    </reaction>
</comment>
<dbReference type="SMART" id="SM00387">
    <property type="entry name" value="HATPase_c"/>
    <property type="match status" value="1"/>
</dbReference>
<feature type="modified residue" description="4-aspartylphosphate" evidence="14">
    <location>
        <position position="753"/>
    </location>
</feature>
<name>A0A9D2M1A7_9FIRM</name>
<keyword evidence="15" id="KW-1133">Transmembrane helix</keyword>
<dbReference type="Proteomes" id="UP000824209">
    <property type="component" value="Unassembled WGS sequence"/>
</dbReference>
<dbReference type="Gene3D" id="3.30.565.10">
    <property type="entry name" value="Histidine kinase-like ATPase, C-terminal domain"/>
    <property type="match status" value="1"/>
</dbReference>
<evidence type="ECO:0000259" key="16">
    <source>
        <dbReference type="PROSITE" id="PS50109"/>
    </source>
</evidence>
<evidence type="ECO:0000256" key="7">
    <source>
        <dbReference type="ARBA" id="ARBA00022679"/>
    </source>
</evidence>
<dbReference type="InterPro" id="IPR001789">
    <property type="entry name" value="Sig_transdc_resp-reg_receiver"/>
</dbReference>
<evidence type="ECO:0000313" key="19">
    <source>
        <dbReference type="Proteomes" id="UP000824209"/>
    </source>
</evidence>
<dbReference type="InterPro" id="IPR036890">
    <property type="entry name" value="HATPase_C_sf"/>
</dbReference>
<dbReference type="FunFam" id="3.30.565.10:FF:000023">
    <property type="entry name" value="PAS domain-containing sensor histidine kinase"/>
    <property type="match status" value="1"/>
</dbReference>
<sequence length="832" mass="94359">MQRKKVKGKGVLKHFWFNVAMLVAFSLFLAASAVVARERLLQDAQEVGNYVTRSYSNQEQNKIRFYLQILNMKAELINDKSLESQQMFTWLAQQQEEMQQFGEEGLYFTALWNGQTINSQGIYNDADPFWIETAQDAGGETKFAGVVQNNGGKWLVFSQQLDEKGNVLALWAPIKDWGISQRESMPMGSVYFLCDESGNVLYTMTEQNYSDSELDAYAVVLKNGIEDGSLLAYDTSITAPDGKQHGVYYHVMENGWVSVLTIPIHEILYELETVIRFFFLLVFLFGAALLITAWRDSKQTKKLRAASKTVQALGELYYAIYRVDYQAGTFEMLKCAEDMQGKMPQSGSYESFLCAIETVISKETYNEFEKSFSLENVRHLVKNQTKRFGGDYLRRFGQEFRWVNVEMLFDKNPDTHEVVFCFRDIDVEKRRQMNEIDLLNRALDAEKEAQKAKTTFFNRMSHEMRTPLNAVIGMCVLLRRDLAQPEKANAHIDKMEFAAKQLLALINDLLEISRMERGKFSLECRPMDLCRCIEEYCDLFHALAQRENRQFDVSVTLHQKEVMGDSVRLGQIFNNLLSNAFKYTKDGGHIAVHVYEKQSKYVFEISDDGVGMSQEFLAHIFEPYARETRFGAPQTMGTGLGMAIVRQLVQQMNGEIHCESTVGKGSRFVIALPLTPVDVPQSDKPEETQKKGETPRLDGVRILLAEDDAINMEIATEILTAQGAEITKAHNGQEAVEQFASSAENRFDILLLDMQMPVMGGCDAACAIRAMERSDAKNVPIIAVTANTFSEDIALTKQAGMDEYAAKPIDFGNLCKVIDGFLAQKRSKKDTE</sequence>
<evidence type="ECO:0000256" key="15">
    <source>
        <dbReference type="SAM" id="Phobius"/>
    </source>
</evidence>
<dbReference type="PRINTS" id="PR00344">
    <property type="entry name" value="BCTRLSENSOR"/>
</dbReference>
<dbReference type="CDD" id="cd00075">
    <property type="entry name" value="HATPase"/>
    <property type="match status" value="1"/>
</dbReference>
<dbReference type="GO" id="GO:0009927">
    <property type="term" value="F:histidine phosphotransfer kinase activity"/>
    <property type="evidence" value="ECO:0007669"/>
    <property type="project" value="TreeGrafter"/>
</dbReference>
<proteinExistence type="predicted"/>
<dbReference type="AlphaFoldDB" id="A0A9D2M1A7"/>
<dbReference type="SMART" id="SM00448">
    <property type="entry name" value="REC"/>
    <property type="match status" value="1"/>
</dbReference>
<dbReference type="InterPro" id="IPR036097">
    <property type="entry name" value="HisK_dim/P_sf"/>
</dbReference>
<gene>
    <name evidence="18" type="ORF">H9943_04135</name>
</gene>
<dbReference type="InterPro" id="IPR003661">
    <property type="entry name" value="HisK_dim/P_dom"/>
</dbReference>
<dbReference type="EC" id="2.7.13.3" evidence="3"/>
<evidence type="ECO:0000256" key="8">
    <source>
        <dbReference type="ARBA" id="ARBA00022741"/>
    </source>
</evidence>
<accession>A0A9D2M1A7</accession>
<keyword evidence="8" id="KW-0547">Nucleotide-binding</keyword>
<evidence type="ECO:0000256" key="5">
    <source>
        <dbReference type="ARBA" id="ARBA00022475"/>
    </source>
</evidence>
<evidence type="ECO:0000313" key="18">
    <source>
        <dbReference type="EMBL" id="HJB39566.1"/>
    </source>
</evidence>
<dbReference type="SUPFAM" id="SSF52172">
    <property type="entry name" value="CheY-like"/>
    <property type="match status" value="1"/>
</dbReference>
<feature type="domain" description="Response regulatory" evidence="17">
    <location>
        <begin position="701"/>
        <end position="822"/>
    </location>
</feature>
<dbReference type="PANTHER" id="PTHR43047:SF66">
    <property type="entry name" value="HISKA"/>
    <property type="match status" value="1"/>
</dbReference>
<comment type="function">
    <text evidence="13">May play the central regulatory role in sporulation. It may be an element of the effector pathway responsible for the activation of sporulation genes in response to nutritional stress. Spo0A may act in concert with spo0H (a sigma factor) to control the expression of some genes that are critical to the sporulation process.</text>
</comment>
<keyword evidence="11" id="KW-0902">Two-component regulatory system</keyword>
<dbReference type="InterPro" id="IPR003594">
    <property type="entry name" value="HATPase_dom"/>
</dbReference>
<dbReference type="SUPFAM" id="SSF47384">
    <property type="entry name" value="Homodimeric domain of signal transducing histidine kinase"/>
    <property type="match status" value="1"/>
</dbReference>
<evidence type="ECO:0000256" key="2">
    <source>
        <dbReference type="ARBA" id="ARBA00004236"/>
    </source>
</evidence>
<dbReference type="PANTHER" id="PTHR43047">
    <property type="entry name" value="TWO-COMPONENT HISTIDINE PROTEIN KINASE"/>
    <property type="match status" value="1"/>
</dbReference>
<dbReference type="Pfam" id="PF02518">
    <property type="entry name" value="HATPase_c"/>
    <property type="match status" value="1"/>
</dbReference>
<evidence type="ECO:0000256" key="3">
    <source>
        <dbReference type="ARBA" id="ARBA00012438"/>
    </source>
</evidence>
<keyword evidence="7" id="KW-0808">Transferase</keyword>